<dbReference type="AlphaFoldDB" id="A0A2G1UGZ0"/>
<organism evidence="4 5">
    <name type="scientific">Marinobacter profundi</name>
    <dbReference type="NCBI Taxonomy" id="2666256"/>
    <lineage>
        <taxon>Bacteria</taxon>
        <taxon>Pseudomonadati</taxon>
        <taxon>Pseudomonadota</taxon>
        <taxon>Gammaproteobacteria</taxon>
        <taxon>Pseudomonadales</taxon>
        <taxon>Marinobacteraceae</taxon>
        <taxon>Marinobacter</taxon>
    </lineage>
</organism>
<evidence type="ECO:0000259" key="3">
    <source>
        <dbReference type="SMART" id="SM00091"/>
    </source>
</evidence>
<feature type="domain" description="PAS" evidence="3">
    <location>
        <begin position="326"/>
        <end position="392"/>
    </location>
</feature>
<dbReference type="SUPFAM" id="SSF55785">
    <property type="entry name" value="PYP-like sensor domain (PAS domain)"/>
    <property type="match status" value="1"/>
</dbReference>
<dbReference type="Gene3D" id="3.30.450.20">
    <property type="entry name" value="PAS domain"/>
    <property type="match status" value="1"/>
</dbReference>
<keyword evidence="5" id="KW-1185">Reference proteome</keyword>
<reference evidence="4 5" key="1">
    <citation type="submission" date="2017-09" db="EMBL/GenBank/DDBJ databases">
        <title>The draft genome sequences of Marinobacter sp. PWS21.</title>
        <authorList>
            <person name="Cao J."/>
        </authorList>
    </citation>
    <scope>NUCLEOTIDE SEQUENCE [LARGE SCALE GENOMIC DNA]</scope>
    <source>
        <strain evidence="4 5">PWS21</strain>
    </source>
</reference>
<feature type="compositionally biased region" description="Pro residues" evidence="1">
    <location>
        <begin position="131"/>
        <end position="140"/>
    </location>
</feature>
<gene>
    <name evidence="4" type="ORF">CLH61_16720</name>
</gene>
<feature type="region of interest" description="Disordered" evidence="1">
    <location>
        <begin position="131"/>
        <end position="166"/>
    </location>
</feature>
<dbReference type="CDD" id="cd00130">
    <property type="entry name" value="PAS"/>
    <property type="match status" value="1"/>
</dbReference>
<dbReference type="Proteomes" id="UP000231409">
    <property type="component" value="Unassembled WGS sequence"/>
</dbReference>
<keyword evidence="2" id="KW-0812">Transmembrane</keyword>
<feature type="compositionally biased region" description="Low complexity" evidence="1">
    <location>
        <begin position="141"/>
        <end position="163"/>
    </location>
</feature>
<dbReference type="SMART" id="SM00091">
    <property type="entry name" value="PAS"/>
    <property type="match status" value="1"/>
</dbReference>
<sequence length="439" mass="47501">MDASTLLRRLPWHYWPAILVLLAGLVVTAVIGTGYRDRLQSIGEDLATSRHLTLATLLEERIQNLLDSGHQLAATATSSEPGFRQQANALLAYRKGILGIALVETDPDWPGELARARDNGQVIATPAVVFRPPPQPPAEQPAPDAVTPGATGTAGTSPAGTDPEQGQRMSMLFFPMADNRLVRMTLVPELWLEATFADHPLPAGAALQVHDLSQHSKRPLFRSSGAPDISHERTLRSELAFASRQWLLATISPPPDAGPAHTRLWLAGGGLSLLAAFLSFWLCRRQQGLQQALQGRDVSLGLSAQQLDNAQVEKTILRQALNDSEQRSRDLVELAGGVVAELDEQGRIGFVSTQVTELLDRPAAALAGQPWASLVSQPEQRHFLALLDAARQDRQVERMDLNLLAADGTAVAATLRVKVLSNPVDGVTGYRLCALRRPL</sequence>
<dbReference type="Pfam" id="PF00989">
    <property type="entry name" value="PAS"/>
    <property type="match status" value="1"/>
</dbReference>
<evidence type="ECO:0000256" key="1">
    <source>
        <dbReference type="SAM" id="MobiDB-lite"/>
    </source>
</evidence>
<dbReference type="InterPro" id="IPR035965">
    <property type="entry name" value="PAS-like_dom_sf"/>
</dbReference>
<dbReference type="RefSeq" id="WP_099615907.1">
    <property type="nucleotide sequence ID" value="NZ_KZ319377.1"/>
</dbReference>
<feature type="transmembrane region" description="Helical" evidence="2">
    <location>
        <begin position="12"/>
        <end position="32"/>
    </location>
</feature>
<evidence type="ECO:0000313" key="4">
    <source>
        <dbReference type="EMBL" id="PHQ13758.1"/>
    </source>
</evidence>
<name>A0A2G1UGZ0_9GAMM</name>
<comment type="caution">
    <text evidence="4">The sequence shown here is derived from an EMBL/GenBank/DDBJ whole genome shotgun (WGS) entry which is preliminary data.</text>
</comment>
<dbReference type="EMBL" id="NTFH01000015">
    <property type="protein sequence ID" value="PHQ13758.1"/>
    <property type="molecule type" value="Genomic_DNA"/>
</dbReference>
<keyword evidence="2" id="KW-0472">Membrane</keyword>
<accession>A0A2G1UGZ0</accession>
<protein>
    <recommendedName>
        <fullName evidence="3">PAS domain-containing protein</fullName>
    </recommendedName>
</protein>
<dbReference type="InterPro" id="IPR013767">
    <property type="entry name" value="PAS_fold"/>
</dbReference>
<keyword evidence="2" id="KW-1133">Transmembrane helix</keyword>
<evidence type="ECO:0000313" key="5">
    <source>
        <dbReference type="Proteomes" id="UP000231409"/>
    </source>
</evidence>
<evidence type="ECO:0000256" key="2">
    <source>
        <dbReference type="SAM" id="Phobius"/>
    </source>
</evidence>
<proteinExistence type="predicted"/>
<dbReference type="GO" id="GO:0006355">
    <property type="term" value="P:regulation of DNA-templated transcription"/>
    <property type="evidence" value="ECO:0007669"/>
    <property type="project" value="InterPro"/>
</dbReference>
<dbReference type="InterPro" id="IPR000014">
    <property type="entry name" value="PAS"/>
</dbReference>